<protein>
    <submittedName>
        <fullName evidence="1">2,4-dihydroxyhept-2-ene-1,7-dioic acid aldolase</fullName>
    </submittedName>
</protein>
<dbReference type="PIRSF" id="PIRSF028291">
    <property type="entry name" value="UCP028291"/>
    <property type="match status" value="1"/>
</dbReference>
<gene>
    <name evidence="1" type="ORF">KL86APRO_20112</name>
</gene>
<proteinExistence type="predicted"/>
<accession>A0A212KHN3</accession>
<evidence type="ECO:0000313" key="1">
    <source>
        <dbReference type="EMBL" id="SBW11213.1"/>
    </source>
</evidence>
<dbReference type="Gene3D" id="3.30.310.50">
    <property type="entry name" value="Alpha-D-phosphohexomutase, C-terminal domain"/>
    <property type="match status" value="1"/>
</dbReference>
<name>A0A212KHN3_9PROT</name>
<organism evidence="1">
    <name type="scientific">uncultured Alphaproteobacteria bacterium</name>
    <dbReference type="NCBI Taxonomy" id="91750"/>
    <lineage>
        <taxon>Bacteria</taxon>
        <taxon>Pseudomonadati</taxon>
        <taxon>Pseudomonadota</taxon>
        <taxon>Alphaproteobacteria</taxon>
        <taxon>environmental samples</taxon>
    </lineage>
</organism>
<dbReference type="Pfam" id="PF09981">
    <property type="entry name" value="DUF2218"/>
    <property type="match status" value="1"/>
</dbReference>
<reference evidence="1" key="1">
    <citation type="submission" date="2016-04" db="EMBL/GenBank/DDBJ databases">
        <authorList>
            <person name="Evans L.H."/>
            <person name="Alamgir A."/>
            <person name="Owens N."/>
            <person name="Weber N.D."/>
            <person name="Virtaneva K."/>
            <person name="Barbian K."/>
            <person name="Babar A."/>
            <person name="Rosenke K."/>
        </authorList>
    </citation>
    <scope>NUCLEOTIDE SEQUENCE</scope>
    <source>
        <strain evidence="1">86</strain>
    </source>
</reference>
<dbReference type="AlphaFoldDB" id="A0A212KHN3"/>
<dbReference type="EMBL" id="FLUO01000002">
    <property type="protein sequence ID" value="SBW11213.1"/>
    <property type="molecule type" value="Genomic_DNA"/>
</dbReference>
<dbReference type="InterPro" id="IPR014543">
    <property type="entry name" value="UCP028291"/>
</dbReference>
<sequence length="95" mass="10848">MYRTHARVTTPLGRRVLGQLCKHFAHKIPVEHEDARGRAAFPDGECRLRADDDGLDLTCEATSETDLRRIEGIVAGHLERFLWRTPVQVIWERGA</sequence>